<dbReference type="PANTHER" id="PTHR12993">
    <property type="entry name" value="N-ACETYLGLUCOSAMINYL-PHOSPHATIDYLINOSITOL DE-N-ACETYLASE-RELATED"/>
    <property type="match status" value="1"/>
</dbReference>
<protein>
    <recommendedName>
        <fullName evidence="2">N-acetylglucosaminylphosphatidylinositol deacetylase</fullName>
        <ecNumber evidence="2">3.5.1.89</ecNumber>
    </recommendedName>
</protein>
<dbReference type="GO" id="GO:0016020">
    <property type="term" value="C:membrane"/>
    <property type="evidence" value="ECO:0007669"/>
    <property type="project" value="GOC"/>
</dbReference>
<dbReference type="OrthoDB" id="440160at2759"/>
<evidence type="ECO:0000256" key="2">
    <source>
        <dbReference type="ARBA" id="ARBA00012176"/>
    </source>
</evidence>
<name>A0A2J6RKM7_HYAVF</name>
<dbReference type="Pfam" id="PF02585">
    <property type="entry name" value="PIG-L"/>
    <property type="match status" value="1"/>
</dbReference>
<organism evidence="4 5">
    <name type="scientific">Hyaloscypha variabilis (strain UAMH 11265 / GT02V1 / F)</name>
    <name type="common">Meliniomyces variabilis</name>
    <dbReference type="NCBI Taxonomy" id="1149755"/>
    <lineage>
        <taxon>Eukaryota</taxon>
        <taxon>Fungi</taxon>
        <taxon>Dikarya</taxon>
        <taxon>Ascomycota</taxon>
        <taxon>Pezizomycotina</taxon>
        <taxon>Leotiomycetes</taxon>
        <taxon>Helotiales</taxon>
        <taxon>Hyaloscyphaceae</taxon>
        <taxon>Hyaloscypha</taxon>
        <taxon>Hyaloscypha variabilis</taxon>
    </lineage>
</organism>
<dbReference type="STRING" id="1149755.A0A2J6RKM7"/>
<keyword evidence="3" id="KW-1133">Transmembrane helix</keyword>
<keyword evidence="3" id="KW-0472">Membrane</keyword>
<evidence type="ECO:0000256" key="3">
    <source>
        <dbReference type="SAM" id="Phobius"/>
    </source>
</evidence>
<sequence>MATWARMRNHVTSFSKSKVVRRYINLLLRILTFTLILSILLQFILAYIVAKDPRILPPALRRAKNLLIVTAHPDDECLFFAPAILGVLDGNPDTKGGLLVLSSGNNYGIGETRKVELKGSCQALSIDSGRCLALDKPDLQDNPKVWWDEAAITAVVKNYVAKWKVDVILTFDSGGVSGHINHRAVSAAVSHYAATDAKAPPTYTLTTISLPRKYTFLLDLPLTSLTFSWRIFKALFTPANVIDDSYQSKALIASTWNMYLKTRAAFASHESQYGWDRNLYMIVSRYVWFNDLRRVDRRPT</sequence>
<dbReference type="PANTHER" id="PTHR12993:SF11">
    <property type="entry name" value="N-ACETYLGLUCOSAMINYL-PHOSPHATIDYLINOSITOL DE-N-ACETYLASE"/>
    <property type="match status" value="1"/>
</dbReference>
<dbReference type="EMBL" id="KZ613947">
    <property type="protein sequence ID" value="PMD39062.1"/>
    <property type="molecule type" value="Genomic_DNA"/>
</dbReference>
<evidence type="ECO:0000256" key="1">
    <source>
        <dbReference type="ARBA" id="ARBA00006066"/>
    </source>
</evidence>
<dbReference type="UniPathway" id="UPA00196"/>
<dbReference type="EC" id="3.5.1.89" evidence="2"/>
<evidence type="ECO:0000313" key="4">
    <source>
        <dbReference type="EMBL" id="PMD39062.1"/>
    </source>
</evidence>
<proteinExistence type="inferred from homology"/>
<dbReference type="AlphaFoldDB" id="A0A2J6RKM7"/>
<dbReference type="GO" id="GO:0000225">
    <property type="term" value="F:N-acetylglucosaminylphosphatidylinositol deacetylase activity"/>
    <property type="evidence" value="ECO:0007669"/>
    <property type="project" value="UniProtKB-EC"/>
</dbReference>
<keyword evidence="3" id="KW-0812">Transmembrane</keyword>
<accession>A0A2J6RKM7</accession>
<reference evidence="4 5" key="1">
    <citation type="submission" date="2016-04" db="EMBL/GenBank/DDBJ databases">
        <title>A degradative enzymes factory behind the ericoid mycorrhizal symbiosis.</title>
        <authorList>
            <consortium name="DOE Joint Genome Institute"/>
            <person name="Martino E."/>
            <person name="Morin E."/>
            <person name="Grelet G."/>
            <person name="Kuo A."/>
            <person name="Kohler A."/>
            <person name="Daghino S."/>
            <person name="Barry K."/>
            <person name="Choi C."/>
            <person name="Cichocki N."/>
            <person name="Clum A."/>
            <person name="Copeland A."/>
            <person name="Hainaut M."/>
            <person name="Haridas S."/>
            <person name="Labutti K."/>
            <person name="Lindquist E."/>
            <person name="Lipzen A."/>
            <person name="Khouja H.-R."/>
            <person name="Murat C."/>
            <person name="Ohm R."/>
            <person name="Olson A."/>
            <person name="Spatafora J."/>
            <person name="Veneault-Fourrey C."/>
            <person name="Henrissat B."/>
            <person name="Grigoriev I."/>
            <person name="Martin F."/>
            <person name="Perotto S."/>
        </authorList>
    </citation>
    <scope>NUCLEOTIDE SEQUENCE [LARGE SCALE GENOMIC DNA]</scope>
    <source>
        <strain evidence="4 5">F</strain>
    </source>
</reference>
<dbReference type="SUPFAM" id="SSF102588">
    <property type="entry name" value="LmbE-like"/>
    <property type="match status" value="1"/>
</dbReference>
<gene>
    <name evidence="4" type="ORF">L207DRAFT_513551</name>
</gene>
<dbReference type="InterPro" id="IPR003737">
    <property type="entry name" value="GlcNAc_PI_deacetylase-related"/>
</dbReference>
<evidence type="ECO:0000313" key="5">
    <source>
        <dbReference type="Proteomes" id="UP000235786"/>
    </source>
</evidence>
<dbReference type="Gene3D" id="3.40.50.10320">
    <property type="entry name" value="LmbE-like"/>
    <property type="match status" value="1"/>
</dbReference>
<dbReference type="InterPro" id="IPR024078">
    <property type="entry name" value="LmbE-like_dom_sf"/>
</dbReference>
<comment type="similarity">
    <text evidence="1">Belongs to the PIGL family.</text>
</comment>
<dbReference type="GO" id="GO:0006506">
    <property type="term" value="P:GPI anchor biosynthetic process"/>
    <property type="evidence" value="ECO:0007669"/>
    <property type="project" value="UniProtKB-UniPathway"/>
</dbReference>
<keyword evidence="5" id="KW-1185">Reference proteome</keyword>
<feature type="transmembrane region" description="Helical" evidence="3">
    <location>
        <begin position="26"/>
        <end position="50"/>
    </location>
</feature>
<dbReference type="Proteomes" id="UP000235786">
    <property type="component" value="Unassembled WGS sequence"/>
</dbReference>
<dbReference type="GO" id="GO:0005783">
    <property type="term" value="C:endoplasmic reticulum"/>
    <property type="evidence" value="ECO:0007669"/>
    <property type="project" value="TreeGrafter"/>
</dbReference>